<dbReference type="Gene3D" id="3.40.630.10">
    <property type="entry name" value="Zn peptidases"/>
    <property type="match status" value="1"/>
</dbReference>
<dbReference type="RefSeq" id="WP_135244693.1">
    <property type="nucleotide sequence ID" value="NZ_SIHO01000001.1"/>
</dbReference>
<dbReference type="GO" id="GO:0006508">
    <property type="term" value="P:proteolysis"/>
    <property type="evidence" value="ECO:0007669"/>
    <property type="project" value="UniProtKB-KW"/>
</dbReference>
<evidence type="ECO:0000256" key="1">
    <source>
        <dbReference type="ARBA" id="ARBA00022670"/>
    </source>
</evidence>
<dbReference type="OrthoDB" id="9761532at2"/>
<evidence type="ECO:0000256" key="3">
    <source>
        <dbReference type="ARBA" id="ARBA00022801"/>
    </source>
</evidence>
<keyword evidence="1" id="KW-0645">Protease</keyword>
<proteinExistence type="predicted"/>
<dbReference type="GO" id="GO:0046872">
    <property type="term" value="F:metal ion binding"/>
    <property type="evidence" value="ECO:0007669"/>
    <property type="project" value="UniProtKB-KW"/>
</dbReference>
<evidence type="ECO:0000259" key="5">
    <source>
        <dbReference type="Pfam" id="PF07687"/>
    </source>
</evidence>
<dbReference type="Pfam" id="PF07687">
    <property type="entry name" value="M20_dimer"/>
    <property type="match status" value="1"/>
</dbReference>
<reference evidence="6 7" key="1">
    <citation type="submission" date="2019-02" db="EMBL/GenBank/DDBJ databases">
        <title>Polymorphobacter sp. isolated from the lake at the Tibet of China.</title>
        <authorList>
            <person name="Li A."/>
        </authorList>
    </citation>
    <scope>NUCLEOTIDE SEQUENCE [LARGE SCALE GENOMIC DNA]</scope>
    <source>
        <strain evidence="6 7">DJ1R-1</strain>
    </source>
</reference>
<dbReference type="InterPro" id="IPR002933">
    <property type="entry name" value="Peptidase_M20"/>
</dbReference>
<comment type="caution">
    <text evidence="6">The sequence shown here is derived from an EMBL/GenBank/DDBJ whole genome shotgun (WGS) entry which is preliminary data.</text>
</comment>
<feature type="chain" id="PRO_5021321724" evidence="4">
    <location>
        <begin position="30"/>
        <end position="504"/>
    </location>
</feature>
<evidence type="ECO:0000313" key="6">
    <source>
        <dbReference type="EMBL" id="TFU05969.1"/>
    </source>
</evidence>
<sequence length="504" mass="53358">MTDPIARRTMLQGAALGAAALAMPQMALASPADLKALAAELAKSHDTNVKRLQDWIRLPSIAAENRGYPEGAEHLVKLLLDAGFNHAEVVPTSGKPGVFAKLDAGAKRTIGVYFMYDVKQADPSEWVVPPFDGALVDKPGVGLSLVARGATNQKGPQATFLAALHAFKATGRKLPVNLVFVGEGEEEIGSPNFHEVVHRADVLAALKRCESVFMPFASQNPDGGVTINLGAKGIIELELIASGEKWGKGPKTDIHSSYKASIDSPAWRLVKALDTLVSDDGNTPMIDGYGDNIRPLTAQEKALNADYAKRTSEAAAKKSFGVTQWVDNISWEEAVTRNTSRPTVNIEGLVAGYTGPGGKTVLPGKAVAKIDMRIVPDMTAADSLAKLKAHLAKRGYGDIEVKMSGGYDPTTTSIDSALIKTQAAVYKANGIDPVMNVRLAGSWPGYLFTGPPLNLPAGHFGFGLGSGAHAPNEFYVIESANPKVRGFDGAALGYAEFLYALGAR</sequence>
<dbReference type="GO" id="GO:0008233">
    <property type="term" value="F:peptidase activity"/>
    <property type="evidence" value="ECO:0007669"/>
    <property type="project" value="UniProtKB-KW"/>
</dbReference>
<dbReference type="Gene3D" id="3.30.70.360">
    <property type="match status" value="1"/>
</dbReference>
<name>A0A4Y9ES08_9SPHN</name>
<keyword evidence="7" id="KW-1185">Reference proteome</keyword>
<dbReference type="InterPro" id="IPR011650">
    <property type="entry name" value="Peptidase_M20_dimer"/>
</dbReference>
<dbReference type="PANTHER" id="PTHR43270:SF4">
    <property type="entry name" value="CARNOSINE DIPEPTIDASE 2, ISOFORM A"/>
    <property type="match status" value="1"/>
</dbReference>
<protein>
    <submittedName>
        <fullName evidence="6">M20/M25/M40 family metallo-hydrolase</fullName>
    </submittedName>
</protein>
<evidence type="ECO:0000256" key="4">
    <source>
        <dbReference type="SAM" id="SignalP"/>
    </source>
</evidence>
<dbReference type="Proteomes" id="UP000297737">
    <property type="component" value="Unassembled WGS sequence"/>
</dbReference>
<feature type="signal peptide" evidence="4">
    <location>
        <begin position="1"/>
        <end position="29"/>
    </location>
</feature>
<accession>A0A4Y9ES08</accession>
<gene>
    <name evidence="6" type="ORF">EUV02_02810</name>
</gene>
<dbReference type="EMBL" id="SIHO01000001">
    <property type="protein sequence ID" value="TFU05969.1"/>
    <property type="molecule type" value="Genomic_DNA"/>
</dbReference>
<dbReference type="PROSITE" id="PS51318">
    <property type="entry name" value="TAT"/>
    <property type="match status" value="1"/>
</dbReference>
<evidence type="ECO:0000256" key="2">
    <source>
        <dbReference type="ARBA" id="ARBA00022723"/>
    </source>
</evidence>
<dbReference type="Pfam" id="PF01546">
    <property type="entry name" value="Peptidase_M20"/>
    <property type="match status" value="1"/>
</dbReference>
<keyword evidence="4" id="KW-0732">Signal</keyword>
<dbReference type="AlphaFoldDB" id="A0A4Y9ES08"/>
<dbReference type="InterPro" id="IPR006311">
    <property type="entry name" value="TAT_signal"/>
</dbReference>
<feature type="domain" description="Peptidase M20 dimerisation" evidence="5">
    <location>
        <begin position="251"/>
        <end position="395"/>
    </location>
</feature>
<dbReference type="SUPFAM" id="SSF53187">
    <property type="entry name" value="Zn-dependent exopeptidases"/>
    <property type="match status" value="1"/>
</dbReference>
<dbReference type="InterPro" id="IPR051458">
    <property type="entry name" value="Cyt/Met_Dipeptidase"/>
</dbReference>
<evidence type="ECO:0000313" key="7">
    <source>
        <dbReference type="Proteomes" id="UP000297737"/>
    </source>
</evidence>
<keyword evidence="2" id="KW-0479">Metal-binding</keyword>
<dbReference type="PANTHER" id="PTHR43270">
    <property type="entry name" value="BETA-ALA-HIS DIPEPTIDASE"/>
    <property type="match status" value="1"/>
</dbReference>
<organism evidence="6 7">
    <name type="scientific">Glacieibacterium arshaanense</name>
    <dbReference type="NCBI Taxonomy" id="2511025"/>
    <lineage>
        <taxon>Bacteria</taxon>
        <taxon>Pseudomonadati</taxon>
        <taxon>Pseudomonadota</taxon>
        <taxon>Alphaproteobacteria</taxon>
        <taxon>Sphingomonadales</taxon>
        <taxon>Sphingosinicellaceae</taxon>
        <taxon>Glacieibacterium</taxon>
    </lineage>
</organism>
<keyword evidence="3 6" id="KW-0378">Hydrolase</keyword>